<feature type="domain" description="HTH tetR-type" evidence="5">
    <location>
        <begin position="7"/>
        <end position="67"/>
    </location>
</feature>
<evidence type="ECO:0000256" key="4">
    <source>
        <dbReference type="PROSITE-ProRule" id="PRU00335"/>
    </source>
</evidence>
<dbReference type="InterPro" id="IPR011075">
    <property type="entry name" value="TetR_C"/>
</dbReference>
<dbReference type="Pfam" id="PF16925">
    <property type="entry name" value="TetR_C_13"/>
    <property type="match status" value="1"/>
</dbReference>
<protein>
    <submittedName>
        <fullName evidence="6">TetR/AcrR family transcriptional regulator</fullName>
    </submittedName>
</protein>
<dbReference type="GO" id="GO:0003677">
    <property type="term" value="F:DNA binding"/>
    <property type="evidence" value="ECO:0007669"/>
    <property type="project" value="UniProtKB-UniRule"/>
</dbReference>
<dbReference type="SUPFAM" id="SSF48498">
    <property type="entry name" value="Tetracyclin repressor-like, C-terminal domain"/>
    <property type="match status" value="1"/>
</dbReference>
<dbReference type="AlphaFoldDB" id="A0AAU8DSI4"/>
<organism evidence="6">
    <name type="scientific">Nakamurella sp. A5-74</name>
    <dbReference type="NCBI Taxonomy" id="3158264"/>
    <lineage>
        <taxon>Bacteria</taxon>
        <taxon>Bacillati</taxon>
        <taxon>Actinomycetota</taxon>
        <taxon>Actinomycetes</taxon>
        <taxon>Nakamurellales</taxon>
        <taxon>Nakamurellaceae</taxon>
        <taxon>Nakamurella</taxon>
    </lineage>
</organism>
<dbReference type="InterPro" id="IPR001647">
    <property type="entry name" value="HTH_TetR"/>
</dbReference>
<proteinExistence type="predicted"/>
<dbReference type="PRINTS" id="PR00455">
    <property type="entry name" value="HTHTETR"/>
</dbReference>
<reference evidence="6" key="1">
    <citation type="submission" date="2024-05" db="EMBL/GenBank/DDBJ databases">
        <authorList>
            <person name="Cai S.Y."/>
            <person name="Jin L.M."/>
            <person name="Li H.R."/>
        </authorList>
    </citation>
    <scope>NUCLEOTIDE SEQUENCE</scope>
    <source>
        <strain evidence="6">A5-74</strain>
    </source>
</reference>
<dbReference type="PROSITE" id="PS50977">
    <property type="entry name" value="HTH_TETR_2"/>
    <property type="match status" value="1"/>
</dbReference>
<dbReference type="Pfam" id="PF00440">
    <property type="entry name" value="TetR_N"/>
    <property type="match status" value="1"/>
</dbReference>
<sequence length="200" mass="21453">MTRSPESDARTRLVDATTELLWERGYAATSPRAIMDRAEVGQGSLYHHFAGKEALAAAAFEHRAAETFAAADALLSADRPAPQRIRDYLLRQRDVLRGCPVGRMAQDADVLTSAPLQEILRTTFTRLRGLMRSVVAEGIRTGDFPADLDPQELADTVLAVVQGGYVLARAQGSAVPFHRAVTGAVALIDHAATPTTGSST</sequence>
<evidence type="ECO:0000256" key="2">
    <source>
        <dbReference type="ARBA" id="ARBA00023125"/>
    </source>
</evidence>
<feature type="DNA-binding region" description="H-T-H motif" evidence="4">
    <location>
        <begin position="30"/>
        <end position="49"/>
    </location>
</feature>
<keyword evidence="2 4" id="KW-0238">DNA-binding</keyword>
<accession>A0AAU8DSI4</accession>
<gene>
    <name evidence="6" type="ORF">ABLG96_04585</name>
</gene>
<evidence type="ECO:0000256" key="3">
    <source>
        <dbReference type="ARBA" id="ARBA00023163"/>
    </source>
</evidence>
<evidence type="ECO:0000313" key="6">
    <source>
        <dbReference type="EMBL" id="XCG64617.1"/>
    </source>
</evidence>
<keyword evidence="1" id="KW-0805">Transcription regulation</keyword>
<dbReference type="Gene3D" id="1.10.357.10">
    <property type="entry name" value="Tetracycline Repressor, domain 2"/>
    <property type="match status" value="1"/>
</dbReference>
<dbReference type="EMBL" id="CP159218">
    <property type="protein sequence ID" value="XCG64617.1"/>
    <property type="molecule type" value="Genomic_DNA"/>
</dbReference>
<dbReference type="PANTHER" id="PTHR47506">
    <property type="entry name" value="TRANSCRIPTIONAL REGULATORY PROTEIN"/>
    <property type="match status" value="1"/>
</dbReference>
<evidence type="ECO:0000259" key="5">
    <source>
        <dbReference type="PROSITE" id="PS50977"/>
    </source>
</evidence>
<dbReference type="PANTHER" id="PTHR47506:SF3">
    <property type="entry name" value="HTH-TYPE TRANSCRIPTIONAL REGULATOR LMRA"/>
    <property type="match status" value="1"/>
</dbReference>
<dbReference type="RefSeq" id="WP_353650230.1">
    <property type="nucleotide sequence ID" value="NZ_CP159218.1"/>
</dbReference>
<dbReference type="InterPro" id="IPR036271">
    <property type="entry name" value="Tet_transcr_reg_TetR-rel_C_sf"/>
</dbReference>
<name>A0AAU8DSI4_9ACTN</name>
<evidence type="ECO:0000256" key="1">
    <source>
        <dbReference type="ARBA" id="ARBA00023015"/>
    </source>
</evidence>
<dbReference type="InterPro" id="IPR009057">
    <property type="entry name" value="Homeodomain-like_sf"/>
</dbReference>
<dbReference type="SUPFAM" id="SSF46689">
    <property type="entry name" value="Homeodomain-like"/>
    <property type="match status" value="1"/>
</dbReference>
<keyword evidence="3" id="KW-0804">Transcription</keyword>